<dbReference type="Proteomes" id="UP000623440">
    <property type="component" value="Unassembled WGS sequence"/>
</dbReference>
<reference evidence="2 3" key="1">
    <citation type="journal article" date="2020" name="ISME J.">
        <title>Comparative genomics reveals insights into cyanobacterial evolution and habitat adaptation.</title>
        <authorList>
            <person name="Chen M.Y."/>
            <person name="Teng W.K."/>
            <person name="Zhao L."/>
            <person name="Hu C.X."/>
            <person name="Zhou Y.K."/>
            <person name="Han B.P."/>
            <person name="Song L.R."/>
            <person name="Shu W.S."/>
        </authorList>
    </citation>
    <scope>NUCLEOTIDE SEQUENCE [LARGE SCALE GENOMIC DNA]</scope>
    <source>
        <strain evidence="2 3">FACHB-838</strain>
    </source>
</reference>
<feature type="compositionally biased region" description="Polar residues" evidence="1">
    <location>
        <begin position="1"/>
        <end position="10"/>
    </location>
</feature>
<evidence type="ECO:0000256" key="1">
    <source>
        <dbReference type="SAM" id="MobiDB-lite"/>
    </source>
</evidence>
<dbReference type="EMBL" id="JACJSI010000320">
    <property type="protein sequence ID" value="MBD2535720.1"/>
    <property type="molecule type" value="Genomic_DNA"/>
</dbReference>
<organism evidence="2 3">
    <name type="scientific">Nostoc flagelliforme FACHB-838</name>
    <dbReference type="NCBI Taxonomy" id="2692904"/>
    <lineage>
        <taxon>Bacteria</taxon>
        <taxon>Bacillati</taxon>
        <taxon>Cyanobacteriota</taxon>
        <taxon>Cyanophyceae</taxon>
        <taxon>Nostocales</taxon>
        <taxon>Nostocaceae</taxon>
        <taxon>Nostoc</taxon>
    </lineage>
</organism>
<evidence type="ECO:0000313" key="3">
    <source>
        <dbReference type="Proteomes" id="UP000623440"/>
    </source>
</evidence>
<feature type="region of interest" description="Disordered" evidence="1">
    <location>
        <begin position="1"/>
        <end position="21"/>
    </location>
</feature>
<name>A0ABR8E2I0_9NOSO</name>
<accession>A0ABR8E2I0</accession>
<gene>
    <name evidence="2" type="ORF">H6G97_42725</name>
</gene>
<keyword evidence="3" id="KW-1185">Reference proteome</keyword>
<comment type="caution">
    <text evidence="2">The sequence shown here is derived from an EMBL/GenBank/DDBJ whole genome shotgun (WGS) entry which is preliminary data.</text>
</comment>
<protein>
    <submittedName>
        <fullName evidence="2">Uncharacterized protein</fullName>
    </submittedName>
</protein>
<dbReference type="RefSeq" id="WP_190946522.1">
    <property type="nucleotide sequence ID" value="NZ_JACJSI010000320.1"/>
</dbReference>
<evidence type="ECO:0000313" key="2">
    <source>
        <dbReference type="EMBL" id="MBD2535720.1"/>
    </source>
</evidence>
<sequence length="89" mass="10008">MTDSGSTYNHNGKPATANKESRDLAEKFATAIGEFNWRTDYIKFCQLLELEPSEYADEQYRHFQQLAEALTRFNAETLALMIDAGIAAG</sequence>
<proteinExistence type="predicted"/>